<proteinExistence type="predicted"/>
<evidence type="ECO:0008006" key="3">
    <source>
        <dbReference type="Google" id="ProtNLM"/>
    </source>
</evidence>
<dbReference type="EMBL" id="ASSQ01000018">
    <property type="protein sequence ID" value="EOS16799.1"/>
    <property type="molecule type" value="Genomic_DNA"/>
</dbReference>
<sequence length="306" mass="33884">MNHYYYHSIRLIAGILCLCCFPTIFLHAQISEGGLPPSFQFMTNLKSTEQPVQIPVSFSVEDLKVVDAWRVSQGAPLAIAKRIETDLSISNSGNWGTLPDGQKVWQLHLEAKGAIALILSYSDFYIPEGGKLFIYNADKSQVLGAYTTRTHPQNGHFATEPIAGDEITLEYVPAASGEEPLLRISGIGYGYNHLYVTKGTKSAQEELSGPCMVNINCEEGDDWQLQQKGVCHTIQLIKGQYFICSGSLVNNTAKDKKPYILTAYHCSQTMDGLGEATDEELQEWMFFFIWNALAATTVRPGIGMNQ</sequence>
<gene>
    <name evidence="1" type="ORF">C803_03336</name>
</gene>
<keyword evidence="2" id="KW-1185">Reference proteome</keyword>
<dbReference type="PATRIC" id="fig|1235789.3.peg.3333"/>
<dbReference type="Gene3D" id="2.40.10.10">
    <property type="entry name" value="Trypsin-like serine proteases"/>
    <property type="match status" value="1"/>
</dbReference>
<organism evidence="1 2">
    <name type="scientific">Parabacteroides goldsteinii dnLKV18</name>
    <dbReference type="NCBI Taxonomy" id="1235789"/>
    <lineage>
        <taxon>Bacteria</taxon>
        <taxon>Pseudomonadati</taxon>
        <taxon>Bacteroidota</taxon>
        <taxon>Bacteroidia</taxon>
        <taxon>Bacteroidales</taxon>
        <taxon>Tannerellaceae</taxon>
        <taxon>Parabacteroides</taxon>
    </lineage>
</organism>
<name>S0GH41_9BACT</name>
<dbReference type="AlphaFoldDB" id="S0GH41"/>
<dbReference type="HOGENOM" id="CLU_079053_0_0_10"/>
<dbReference type="SUPFAM" id="SSF50494">
    <property type="entry name" value="Trypsin-like serine proteases"/>
    <property type="match status" value="1"/>
</dbReference>
<protein>
    <recommendedName>
        <fullName evidence="3">Peptidase S1 domain-containing protein</fullName>
    </recommendedName>
</protein>
<dbReference type="InterPro" id="IPR043504">
    <property type="entry name" value="Peptidase_S1_PA_chymotrypsin"/>
</dbReference>
<dbReference type="Proteomes" id="UP000014140">
    <property type="component" value="Unassembled WGS sequence"/>
</dbReference>
<evidence type="ECO:0000313" key="2">
    <source>
        <dbReference type="Proteomes" id="UP000014140"/>
    </source>
</evidence>
<evidence type="ECO:0000313" key="1">
    <source>
        <dbReference type="EMBL" id="EOS16799.1"/>
    </source>
</evidence>
<comment type="caution">
    <text evidence="1">The sequence shown here is derived from an EMBL/GenBank/DDBJ whole genome shotgun (WGS) entry which is preliminary data.</text>
</comment>
<accession>S0GH41</accession>
<dbReference type="InterPro" id="IPR009003">
    <property type="entry name" value="Peptidase_S1_PA"/>
</dbReference>
<dbReference type="RefSeq" id="WP_010801656.1">
    <property type="nucleotide sequence ID" value="NZ_KE159519.1"/>
</dbReference>
<reference evidence="1 2" key="1">
    <citation type="submission" date="2013-04" db="EMBL/GenBank/DDBJ databases">
        <title>The Genome Sequence of Parabacteroides goldsteinii dnLKV18.</title>
        <authorList>
            <consortium name="The Broad Institute Genomics Platform"/>
            <consortium name="The Broad Institute Genome Sequencing Center for Infectious Disease"/>
            <person name="Earl A."/>
            <person name="Xavier R."/>
            <person name="Kuhn K."/>
            <person name="Stappenbeck T."/>
            <person name="Walker B."/>
            <person name="Young S."/>
            <person name="Zeng Q."/>
            <person name="Gargeya S."/>
            <person name="Fitzgerald M."/>
            <person name="Haas B."/>
            <person name="Abouelleil A."/>
            <person name="Allen A.W."/>
            <person name="Alvarado L."/>
            <person name="Arachchi H.M."/>
            <person name="Berlin A.M."/>
            <person name="Chapman S.B."/>
            <person name="Gainer-Dewar J."/>
            <person name="Goldberg J."/>
            <person name="Griggs A."/>
            <person name="Gujja S."/>
            <person name="Hansen M."/>
            <person name="Howarth C."/>
            <person name="Imamovic A."/>
            <person name="Ireland A."/>
            <person name="Larimer J."/>
            <person name="McCowan C."/>
            <person name="Murphy C."/>
            <person name="Pearson M."/>
            <person name="Poon T.W."/>
            <person name="Priest M."/>
            <person name="Roberts A."/>
            <person name="Saif S."/>
            <person name="Shea T."/>
            <person name="Sisk P."/>
            <person name="Sykes S."/>
            <person name="Wortman J."/>
            <person name="Nusbaum C."/>
            <person name="Birren B."/>
        </authorList>
    </citation>
    <scope>NUCLEOTIDE SEQUENCE [LARGE SCALE GENOMIC DNA]</scope>
    <source>
        <strain evidence="2">dnLKV18</strain>
    </source>
</reference>